<sequence length="111" mass="11741">MREKNQQEVLTVGQKRPKVELFIVKEEEEEEVEVGGGDGGKKLVETHPLFGRDIQRAGAIVAVTAVTAVTAAVAKVTSESFGDRIADRIGEEVVIVSTGGGSSSCGVRIEC</sequence>
<proteinExistence type="predicted"/>
<dbReference type="AlphaFoldDB" id="A0A834KPK3"/>
<organism evidence="1 2">
    <name type="scientific">Vespula germanica</name>
    <name type="common">German yellow jacket</name>
    <name type="synonym">Paravespula germanica</name>
    <dbReference type="NCBI Taxonomy" id="30212"/>
    <lineage>
        <taxon>Eukaryota</taxon>
        <taxon>Metazoa</taxon>
        <taxon>Ecdysozoa</taxon>
        <taxon>Arthropoda</taxon>
        <taxon>Hexapoda</taxon>
        <taxon>Insecta</taxon>
        <taxon>Pterygota</taxon>
        <taxon>Neoptera</taxon>
        <taxon>Endopterygota</taxon>
        <taxon>Hymenoptera</taxon>
        <taxon>Apocrita</taxon>
        <taxon>Aculeata</taxon>
        <taxon>Vespoidea</taxon>
        <taxon>Vespidae</taxon>
        <taxon>Vespinae</taxon>
        <taxon>Vespula</taxon>
    </lineage>
</organism>
<name>A0A834KPK3_VESGE</name>
<protein>
    <submittedName>
        <fullName evidence="1">Uncharacterized protein</fullName>
    </submittedName>
</protein>
<evidence type="ECO:0000313" key="2">
    <source>
        <dbReference type="Proteomes" id="UP000617340"/>
    </source>
</evidence>
<keyword evidence="2" id="KW-1185">Reference proteome</keyword>
<dbReference type="Proteomes" id="UP000617340">
    <property type="component" value="Unassembled WGS sequence"/>
</dbReference>
<gene>
    <name evidence="1" type="ORF">HZH68_004788</name>
</gene>
<evidence type="ECO:0000313" key="1">
    <source>
        <dbReference type="EMBL" id="KAF7410407.1"/>
    </source>
</evidence>
<comment type="caution">
    <text evidence="1">The sequence shown here is derived from an EMBL/GenBank/DDBJ whole genome shotgun (WGS) entry which is preliminary data.</text>
</comment>
<accession>A0A834KPK3</accession>
<reference evidence="1" key="1">
    <citation type="journal article" date="2020" name="G3 (Bethesda)">
        <title>High-Quality Assemblies for Three Invasive Social Wasps from the &lt;i&gt;Vespula&lt;/i&gt; Genus.</title>
        <authorList>
            <person name="Harrop T.W.R."/>
            <person name="Guhlin J."/>
            <person name="McLaughlin G.M."/>
            <person name="Permina E."/>
            <person name="Stockwell P."/>
            <person name="Gilligan J."/>
            <person name="Le Lec M.F."/>
            <person name="Gruber M.A.M."/>
            <person name="Quinn O."/>
            <person name="Lovegrove M."/>
            <person name="Duncan E.J."/>
            <person name="Remnant E.J."/>
            <person name="Van Eeckhoven J."/>
            <person name="Graham B."/>
            <person name="Knapp R.A."/>
            <person name="Langford K.W."/>
            <person name="Kronenberg Z."/>
            <person name="Press M.O."/>
            <person name="Eacker S.M."/>
            <person name="Wilson-Rankin E.E."/>
            <person name="Purcell J."/>
            <person name="Lester P.J."/>
            <person name="Dearden P.K."/>
        </authorList>
    </citation>
    <scope>NUCLEOTIDE SEQUENCE</scope>
    <source>
        <strain evidence="1">Linc-1</strain>
    </source>
</reference>
<dbReference type="EMBL" id="JACSDZ010000003">
    <property type="protein sequence ID" value="KAF7410407.1"/>
    <property type="molecule type" value="Genomic_DNA"/>
</dbReference>